<sequence>MHNIKYLLTFVFVIGLLILCMRAVDDATRITSIEIIGNTQKDLYGLQAYNGRSILFTSENEIASHLLRQNVWWSAVTVQKKYPNRLAVFVIMTIPTAYLFQDKRYFLLSESGRVLQKEASKSYSLPTIKYYETISSLLQGVGEIIDLKDITKSLMLIRGVRNIGLSPDSVDINSRDMVALQIGSKQIEFSIEKAGEIQLYQLERIVRQFKIEGKTYKRIDLRFDRPIVEF</sequence>
<dbReference type="EMBL" id="PFLF01000043">
    <property type="protein sequence ID" value="PIY69182.1"/>
    <property type="molecule type" value="Genomic_DNA"/>
</dbReference>
<proteinExistence type="predicted"/>
<accession>A0A2M7QEJ6</accession>
<evidence type="ECO:0000313" key="1">
    <source>
        <dbReference type="EMBL" id="PIY69182.1"/>
    </source>
</evidence>
<dbReference type="Proteomes" id="UP000230108">
    <property type="component" value="Unassembled WGS sequence"/>
</dbReference>
<dbReference type="AlphaFoldDB" id="A0A2M7QEJ6"/>
<comment type="caution">
    <text evidence="1">The sequence shown here is derived from an EMBL/GenBank/DDBJ whole genome shotgun (WGS) entry which is preliminary data.</text>
</comment>
<organism evidence="1 2">
    <name type="scientific">Candidatus Roizmanbacteria bacterium CG_4_10_14_0_8_um_filter_39_9</name>
    <dbReference type="NCBI Taxonomy" id="1974829"/>
    <lineage>
        <taxon>Bacteria</taxon>
        <taxon>Candidatus Roizmaniibacteriota</taxon>
    </lineage>
</organism>
<protein>
    <submittedName>
        <fullName evidence="1">Uncharacterized protein</fullName>
    </submittedName>
</protein>
<evidence type="ECO:0000313" key="2">
    <source>
        <dbReference type="Proteomes" id="UP000230108"/>
    </source>
</evidence>
<gene>
    <name evidence="1" type="ORF">COY90_01815</name>
</gene>
<name>A0A2M7QEJ6_9BACT</name>
<reference evidence="2" key="1">
    <citation type="submission" date="2017-09" db="EMBL/GenBank/DDBJ databases">
        <title>Depth-based differentiation of microbial function through sediment-hosted aquifers and enrichment of novel symbionts in the deep terrestrial subsurface.</title>
        <authorList>
            <person name="Probst A.J."/>
            <person name="Ladd B."/>
            <person name="Jarett J.K."/>
            <person name="Geller-Mcgrath D.E."/>
            <person name="Sieber C.M.K."/>
            <person name="Emerson J.B."/>
            <person name="Anantharaman K."/>
            <person name="Thomas B.C."/>
            <person name="Malmstrom R."/>
            <person name="Stieglmeier M."/>
            <person name="Klingl A."/>
            <person name="Woyke T."/>
            <person name="Ryan C.M."/>
            <person name="Banfield J.F."/>
        </authorList>
    </citation>
    <scope>NUCLEOTIDE SEQUENCE [LARGE SCALE GENOMIC DNA]</scope>
</reference>